<evidence type="ECO:0000259" key="8">
    <source>
        <dbReference type="Pfam" id="PF02897"/>
    </source>
</evidence>
<keyword evidence="4" id="KW-0645">Protease</keyword>
<name>A0A6J4UV28_9DEIN</name>
<dbReference type="InterPro" id="IPR001375">
    <property type="entry name" value="Peptidase_S9_cat"/>
</dbReference>
<accession>A0A6J4UV28</accession>
<reference evidence="9" key="1">
    <citation type="submission" date="2020-02" db="EMBL/GenBank/DDBJ databases">
        <authorList>
            <person name="Meier V. D."/>
        </authorList>
    </citation>
    <scope>NUCLEOTIDE SEQUENCE</scope>
    <source>
        <strain evidence="9">AVDCRST_MAG86</strain>
    </source>
</reference>
<dbReference type="InterPro" id="IPR002470">
    <property type="entry name" value="Peptidase_S9A"/>
</dbReference>
<comment type="similarity">
    <text evidence="2">Belongs to the peptidase S9A family.</text>
</comment>
<dbReference type="Gene3D" id="3.40.50.1820">
    <property type="entry name" value="alpha/beta hydrolase"/>
    <property type="match status" value="1"/>
</dbReference>
<dbReference type="SUPFAM" id="SSF53474">
    <property type="entry name" value="alpha/beta-Hydrolases"/>
    <property type="match status" value="1"/>
</dbReference>
<gene>
    <name evidence="9" type="ORF">AVDCRST_MAG86-702</name>
</gene>
<evidence type="ECO:0000256" key="4">
    <source>
        <dbReference type="ARBA" id="ARBA00022670"/>
    </source>
</evidence>
<dbReference type="GO" id="GO:0004252">
    <property type="term" value="F:serine-type endopeptidase activity"/>
    <property type="evidence" value="ECO:0007669"/>
    <property type="project" value="UniProtKB-EC"/>
</dbReference>
<feature type="domain" description="Peptidase S9A N-terminal" evidence="8">
    <location>
        <begin position="6"/>
        <end position="405"/>
    </location>
</feature>
<evidence type="ECO:0000256" key="6">
    <source>
        <dbReference type="ARBA" id="ARBA00022825"/>
    </source>
</evidence>
<evidence type="ECO:0000259" key="7">
    <source>
        <dbReference type="Pfam" id="PF00326"/>
    </source>
</evidence>
<dbReference type="Gene3D" id="2.130.10.120">
    <property type="entry name" value="Prolyl oligopeptidase, N-terminal domain"/>
    <property type="match status" value="1"/>
</dbReference>
<dbReference type="InterPro" id="IPR051167">
    <property type="entry name" value="Prolyl_oligopep/macrocyclase"/>
</dbReference>
<dbReference type="InterPro" id="IPR029058">
    <property type="entry name" value="AB_hydrolase_fold"/>
</dbReference>
<evidence type="ECO:0000256" key="3">
    <source>
        <dbReference type="ARBA" id="ARBA00011897"/>
    </source>
</evidence>
<dbReference type="SUPFAM" id="SSF50993">
    <property type="entry name" value="Peptidase/esterase 'gauge' domain"/>
    <property type="match status" value="1"/>
</dbReference>
<dbReference type="PANTHER" id="PTHR42881">
    <property type="entry name" value="PROLYL ENDOPEPTIDASE"/>
    <property type="match status" value="1"/>
</dbReference>
<evidence type="ECO:0000256" key="2">
    <source>
        <dbReference type="ARBA" id="ARBA00005228"/>
    </source>
</evidence>
<dbReference type="EMBL" id="CADCWP010000035">
    <property type="protein sequence ID" value="CAA9559961.1"/>
    <property type="molecule type" value="Genomic_DNA"/>
</dbReference>
<comment type="catalytic activity">
    <reaction evidence="1">
        <text>Hydrolysis of Pro-|-Xaa &gt;&gt; Ala-|-Xaa in oligopeptides.</text>
        <dbReference type="EC" id="3.4.21.26"/>
    </reaction>
</comment>
<proteinExistence type="inferred from homology"/>
<sequence>MRPEYPETQTVDQTDDLHGTLVRDPYRWLEEPASTPEVRRWIDAQNALTESYLADIPEREEIKARLTELWNYPKQGAPFAKGGRYFGFRNTGLQNQDVLFVMDTPSAIGRVLLDPDTLSDDGTVSLRMLSVSPDGRHLAYATSESGSDWQTWFVRDIETGEDLDDALPWSKFSGATWLPDGSGFLYKRYPEPQEGAAFVDKNEAPELFVHTLGTPVTNDSLEYSRPDKPEWNFYPMLSDDDRYLVLHVSLGTMNKNLLFVRELGDRGSFTELIGDFRAAYTFVGNDGSTFYLKTDDGADRGRIVAVNLDTGAWTEVVPESNDTLEQVVMLQDNLVCLYLQNASHRLRRYRTTGEHVGDIALPGLGSVETLSAERDGTELFYTFTSFLEPVQSFRFDVRTGDSERLDAPALDFDTPAYTTRQVFATSKDGTRVPLFLVHRKDVELNGQNPTLLYGYGGFNIALTPSFSVGRLVWLERGGVLAVANLRGGGEYGTAWHEAGTKERKQNVFDDFIACAEHLIAEGVTSSKKLAVQGGSNGGLLVGACMTQRPELFGACLPAVGVLDMLRFHKFTIGWAWTSDYGSADDEGEFGALYAYSPLHNLRETCYPPTLVTTGDFDDRVVPAHSFKFAAALQAAQTCDAPTIIRVQTKAGHGQGKPTKILIEEQTDVWSFLHKALSF</sequence>
<dbReference type="FunFam" id="3.40.50.1820:FF:000005">
    <property type="entry name" value="Prolyl endopeptidase"/>
    <property type="match status" value="1"/>
</dbReference>
<dbReference type="PRINTS" id="PR00862">
    <property type="entry name" value="PROLIGOPTASE"/>
</dbReference>
<dbReference type="GO" id="GO:0005829">
    <property type="term" value="C:cytosol"/>
    <property type="evidence" value="ECO:0007669"/>
    <property type="project" value="TreeGrafter"/>
</dbReference>
<dbReference type="InterPro" id="IPR023302">
    <property type="entry name" value="Pept_S9A_N"/>
</dbReference>
<organism evidence="9">
    <name type="scientific">uncultured Truepera sp</name>
    <dbReference type="NCBI Taxonomy" id="543023"/>
    <lineage>
        <taxon>Bacteria</taxon>
        <taxon>Thermotogati</taxon>
        <taxon>Deinococcota</taxon>
        <taxon>Deinococci</taxon>
        <taxon>Trueperales</taxon>
        <taxon>Trueperaceae</taxon>
        <taxon>Truepera</taxon>
        <taxon>environmental samples</taxon>
    </lineage>
</organism>
<dbReference type="PANTHER" id="PTHR42881:SF2">
    <property type="entry name" value="PROLYL ENDOPEPTIDASE"/>
    <property type="match status" value="1"/>
</dbReference>
<dbReference type="EC" id="3.4.21.26" evidence="3"/>
<evidence type="ECO:0000313" key="9">
    <source>
        <dbReference type="EMBL" id="CAA9559961.1"/>
    </source>
</evidence>
<evidence type="ECO:0000256" key="1">
    <source>
        <dbReference type="ARBA" id="ARBA00001070"/>
    </source>
</evidence>
<dbReference type="Pfam" id="PF02897">
    <property type="entry name" value="Peptidase_S9_N"/>
    <property type="match status" value="1"/>
</dbReference>
<feature type="domain" description="Peptidase S9 prolyl oligopeptidase catalytic" evidence="7">
    <location>
        <begin position="464"/>
        <end position="676"/>
    </location>
</feature>
<dbReference type="AlphaFoldDB" id="A0A6J4UV28"/>
<protein>
    <recommendedName>
        <fullName evidence="3">prolyl oligopeptidase</fullName>
        <ecNumber evidence="3">3.4.21.26</ecNumber>
    </recommendedName>
</protein>
<dbReference type="Pfam" id="PF00326">
    <property type="entry name" value="Peptidase_S9"/>
    <property type="match status" value="1"/>
</dbReference>
<evidence type="ECO:0000256" key="5">
    <source>
        <dbReference type="ARBA" id="ARBA00022801"/>
    </source>
</evidence>
<keyword evidence="6" id="KW-0720">Serine protease</keyword>
<keyword evidence="5 9" id="KW-0378">Hydrolase</keyword>
<dbReference type="GO" id="GO:0006508">
    <property type="term" value="P:proteolysis"/>
    <property type="evidence" value="ECO:0007669"/>
    <property type="project" value="UniProtKB-KW"/>
</dbReference>
<dbReference type="GO" id="GO:0070012">
    <property type="term" value="F:oligopeptidase activity"/>
    <property type="evidence" value="ECO:0007669"/>
    <property type="project" value="TreeGrafter"/>
</dbReference>